<evidence type="ECO:0000313" key="1">
    <source>
        <dbReference type="EMBL" id="KAK1144120.1"/>
    </source>
</evidence>
<gene>
    <name evidence="1" type="ORF">N8T08_005782</name>
</gene>
<organism evidence="1 2">
    <name type="scientific">Aspergillus melleus</name>
    <dbReference type="NCBI Taxonomy" id="138277"/>
    <lineage>
        <taxon>Eukaryota</taxon>
        <taxon>Fungi</taxon>
        <taxon>Dikarya</taxon>
        <taxon>Ascomycota</taxon>
        <taxon>Pezizomycotina</taxon>
        <taxon>Eurotiomycetes</taxon>
        <taxon>Eurotiomycetidae</taxon>
        <taxon>Eurotiales</taxon>
        <taxon>Aspergillaceae</taxon>
        <taxon>Aspergillus</taxon>
        <taxon>Aspergillus subgen. Circumdati</taxon>
    </lineage>
</organism>
<protein>
    <submittedName>
        <fullName evidence="1">Uncharacterized protein</fullName>
    </submittedName>
</protein>
<accession>A0ACC3B1S8</accession>
<dbReference type="EMBL" id="JAOPJF010000033">
    <property type="protein sequence ID" value="KAK1144120.1"/>
    <property type="molecule type" value="Genomic_DNA"/>
</dbReference>
<keyword evidence="2" id="KW-1185">Reference proteome</keyword>
<dbReference type="Proteomes" id="UP001177260">
    <property type="component" value="Unassembled WGS sequence"/>
</dbReference>
<proteinExistence type="predicted"/>
<name>A0ACC3B1S8_9EURO</name>
<reference evidence="1 2" key="1">
    <citation type="journal article" date="2023" name="ACS Omega">
        <title>Identification of the Neoaspergillic Acid Biosynthesis Gene Cluster by Establishing an In Vitro CRISPR-Ribonucleoprotein Genetic System in Aspergillus melleus.</title>
        <authorList>
            <person name="Yuan B."/>
            <person name="Grau M.F."/>
            <person name="Murata R.M."/>
            <person name="Torok T."/>
            <person name="Venkateswaran K."/>
            <person name="Stajich J.E."/>
            <person name="Wang C.C.C."/>
        </authorList>
    </citation>
    <scope>NUCLEOTIDE SEQUENCE [LARGE SCALE GENOMIC DNA]</scope>
    <source>
        <strain evidence="1 2">IMV 1140</strain>
    </source>
</reference>
<sequence>MADRSSPDYKALYLEAIARTQEIKASTREIRARTQEIKASTQKIKDRTLEDKAQQQHTTFVGLLHHCCSLSRSLKVETPSRSTVGQTPTPTGKNCPTRLEYWTDCSRQLSEINSSVHRYFHSETGEALQLFPSIIALTSIGQRLVRDPLSSERQLEAYERFGVEDHVQDVITELCKFPAARIEFGLGDGIQFKNHANILHENEAATEAGYSRPDKFCIHRVDGSTTSPLAFMQYKPPHKLAAAALRMSLRPRDLWKDMVRSTEIPTDQEARLKYNAERLAYSAIVQEYHVMIQEGLEYSYVTNGITRVLLRVPRDKPSTLYYFCCDPNSEVDLDRASISELSKTSIAQVICLCLMAFRSSPREQEWRNRVRQDIPIWQTSFGHIRSQISKEELQQILLFDSTDPGFPGPESGPFYEPSSPPPPLSPPEGNQVYQVSCVPSDIRQRSRFPNSSGSDANRESGQKRGHNQVIPSPSAFCTQRCLHGLQSRGSLDDLCPNVAHHRRGHDNLTQHLISSEDLVNMSKAQLDENVDRCIPYGRCGSYGAPFKLTCMEYGYTVIGKGTTSGLWNEVSREAQIYRILRKAQGSAVPVFLGSIDLAKVYFLHGAGEIRHMLIMGWGGECTGTMEITQEVRRAIRKSDKEIQALGIVHEDLSVHRRRSGHNVEQTQKTQNVFVHNELGSVMQGRDDPPT</sequence>
<evidence type="ECO:0000313" key="2">
    <source>
        <dbReference type="Proteomes" id="UP001177260"/>
    </source>
</evidence>
<comment type="caution">
    <text evidence="1">The sequence shown here is derived from an EMBL/GenBank/DDBJ whole genome shotgun (WGS) entry which is preliminary data.</text>
</comment>